<dbReference type="EMBL" id="SUTE01000009">
    <property type="protein sequence ID" value="MBE6504397.1"/>
    <property type="molecule type" value="Genomic_DNA"/>
</dbReference>
<evidence type="ECO:0000313" key="1">
    <source>
        <dbReference type="EMBL" id="MBE6504397.1"/>
    </source>
</evidence>
<dbReference type="Proteomes" id="UP000762703">
    <property type="component" value="Unassembled WGS sequence"/>
</dbReference>
<protein>
    <submittedName>
        <fullName evidence="1">Uncharacterized protein</fullName>
    </submittedName>
</protein>
<name>A0A8T3V9I0_9EURY</name>
<comment type="caution">
    <text evidence="1">The sequence shown here is derived from an EMBL/GenBank/DDBJ whole genome shotgun (WGS) entry which is preliminary data.</text>
</comment>
<accession>A0A8T3V9I0</accession>
<reference evidence="1" key="1">
    <citation type="submission" date="2019-04" db="EMBL/GenBank/DDBJ databases">
        <title>Evolution of Biomass-Degrading Anaerobic Consortia Revealed by Metagenomics.</title>
        <authorList>
            <person name="Peng X."/>
        </authorList>
    </citation>
    <scope>NUCLEOTIDE SEQUENCE</scope>
    <source>
        <strain evidence="1">SIG12</strain>
    </source>
</reference>
<sequence length="161" mass="17901">MNFKGILFLVLVSSLLMGSVFAAGVTDFKVDDSFKKIYSDDYYGVFAANDTNSGINIYKNVDDDAYDGKTNDDILEGTIHHDGREYIVVDDDMKIAKNPDNTANFTDMDHKTHGVSEVVKLNGQDYVVVFWAKDSSNMDNAKLMASLTEFNKNNNVSPVAF</sequence>
<evidence type="ECO:0000313" key="2">
    <source>
        <dbReference type="Proteomes" id="UP000762703"/>
    </source>
</evidence>
<proteinExistence type="predicted"/>
<organism evidence="1 2">
    <name type="scientific">Methanobrevibacter millerae</name>
    <dbReference type="NCBI Taxonomy" id="230361"/>
    <lineage>
        <taxon>Archaea</taxon>
        <taxon>Methanobacteriati</taxon>
        <taxon>Methanobacteriota</taxon>
        <taxon>Methanomada group</taxon>
        <taxon>Methanobacteria</taxon>
        <taxon>Methanobacteriales</taxon>
        <taxon>Methanobacteriaceae</taxon>
        <taxon>Methanobrevibacter</taxon>
    </lineage>
</organism>
<dbReference type="RefSeq" id="WP_303736044.1">
    <property type="nucleotide sequence ID" value="NZ_SUTE01000009.1"/>
</dbReference>
<dbReference type="AlphaFoldDB" id="A0A8T3V9I0"/>
<gene>
    <name evidence="1" type="ORF">E7Z73_01445</name>
</gene>